<dbReference type="Pfam" id="PF00584">
    <property type="entry name" value="SecE"/>
    <property type="match status" value="1"/>
</dbReference>
<dbReference type="GO" id="GO:0009306">
    <property type="term" value="P:protein secretion"/>
    <property type="evidence" value="ECO:0007669"/>
    <property type="project" value="UniProtKB-UniRule"/>
</dbReference>
<keyword evidence="8" id="KW-1003">Cell membrane</keyword>
<comment type="subcellular location">
    <subcellularLocation>
        <location evidence="8">Cell membrane</location>
        <topology evidence="8">Single-pass membrane protein</topology>
    </subcellularLocation>
    <subcellularLocation>
        <location evidence="1">Membrane</location>
    </subcellularLocation>
</comment>
<keyword evidence="3 8" id="KW-0812">Transmembrane</keyword>
<comment type="subunit">
    <text evidence="8">Component of the Sec protein translocase complex. Heterotrimer consisting of SecY, SecE and SecG subunits. The heterotrimers can form oligomers, although 1 heterotrimer is thought to be able to translocate proteins. Interacts with the ribosome. Interacts with SecDF, and other proteins may be involved. Interacts with SecA.</text>
</comment>
<dbReference type="EMBL" id="FOJG01000002">
    <property type="protein sequence ID" value="SEW55285.1"/>
    <property type="molecule type" value="Genomic_DNA"/>
</dbReference>
<comment type="function">
    <text evidence="8">Essential subunit of the Sec protein translocation channel SecYEG. Clamps together the 2 halves of SecY. May contact the channel plug during translocation.</text>
</comment>
<evidence type="ECO:0000256" key="5">
    <source>
        <dbReference type="ARBA" id="ARBA00022989"/>
    </source>
</evidence>
<keyword evidence="10" id="KW-1185">Reference proteome</keyword>
<evidence type="ECO:0000256" key="3">
    <source>
        <dbReference type="ARBA" id="ARBA00022692"/>
    </source>
</evidence>
<dbReference type="GO" id="GO:0065002">
    <property type="term" value="P:intracellular protein transmembrane transport"/>
    <property type="evidence" value="ECO:0007669"/>
    <property type="project" value="UniProtKB-UniRule"/>
</dbReference>
<dbReference type="OrthoDB" id="9810735at2"/>
<dbReference type="InterPro" id="IPR005807">
    <property type="entry name" value="SecE_bac"/>
</dbReference>
<dbReference type="InterPro" id="IPR001901">
    <property type="entry name" value="Translocase_SecE/Sec61-g"/>
</dbReference>
<comment type="similarity">
    <text evidence="8">Belongs to the SecE/SEC61-gamma family.</text>
</comment>
<evidence type="ECO:0000256" key="1">
    <source>
        <dbReference type="ARBA" id="ARBA00004370"/>
    </source>
</evidence>
<dbReference type="GO" id="GO:0043952">
    <property type="term" value="P:protein transport by the Sec complex"/>
    <property type="evidence" value="ECO:0007669"/>
    <property type="project" value="UniProtKB-UniRule"/>
</dbReference>
<protein>
    <recommendedName>
        <fullName evidence="8">Protein translocase subunit SecE</fullName>
    </recommendedName>
</protein>
<dbReference type="RefSeq" id="WP_089902942.1">
    <property type="nucleotide sequence ID" value="NZ_FOJG01000002.1"/>
</dbReference>
<keyword evidence="6 8" id="KW-0811">Translocation</keyword>
<evidence type="ECO:0000256" key="6">
    <source>
        <dbReference type="ARBA" id="ARBA00023010"/>
    </source>
</evidence>
<evidence type="ECO:0000256" key="2">
    <source>
        <dbReference type="ARBA" id="ARBA00022448"/>
    </source>
</evidence>
<dbReference type="GO" id="GO:0006605">
    <property type="term" value="P:protein targeting"/>
    <property type="evidence" value="ECO:0007669"/>
    <property type="project" value="UniProtKB-UniRule"/>
</dbReference>
<dbReference type="AlphaFoldDB" id="A0A1I0SD19"/>
<dbReference type="NCBIfam" id="TIGR00964">
    <property type="entry name" value="secE_bact"/>
    <property type="match status" value="1"/>
</dbReference>
<evidence type="ECO:0000256" key="7">
    <source>
        <dbReference type="ARBA" id="ARBA00023136"/>
    </source>
</evidence>
<sequence>MNKVRNYFRESYHELVYKVSWPTWQELQSSTMIVLIATIFVTALVWGMDAASNFVLTHYYQIFKAK</sequence>
<keyword evidence="7 8" id="KW-0472">Membrane</keyword>
<evidence type="ECO:0000313" key="10">
    <source>
        <dbReference type="Proteomes" id="UP000199310"/>
    </source>
</evidence>
<evidence type="ECO:0000256" key="4">
    <source>
        <dbReference type="ARBA" id="ARBA00022927"/>
    </source>
</evidence>
<evidence type="ECO:0000313" key="9">
    <source>
        <dbReference type="EMBL" id="SEW55285.1"/>
    </source>
</evidence>
<proteinExistence type="inferred from homology"/>
<accession>A0A1I0SD19</accession>
<dbReference type="Gene3D" id="1.20.5.1030">
    <property type="entry name" value="Preprotein translocase secy subunit"/>
    <property type="match status" value="1"/>
</dbReference>
<organism evidence="9 10">
    <name type="scientific">Chitinophaga arvensicola</name>
    <dbReference type="NCBI Taxonomy" id="29529"/>
    <lineage>
        <taxon>Bacteria</taxon>
        <taxon>Pseudomonadati</taxon>
        <taxon>Bacteroidota</taxon>
        <taxon>Chitinophagia</taxon>
        <taxon>Chitinophagales</taxon>
        <taxon>Chitinophagaceae</taxon>
        <taxon>Chitinophaga</taxon>
    </lineage>
</organism>
<evidence type="ECO:0000256" key="8">
    <source>
        <dbReference type="HAMAP-Rule" id="MF_00422"/>
    </source>
</evidence>
<dbReference type="InterPro" id="IPR038379">
    <property type="entry name" value="SecE_sf"/>
</dbReference>
<keyword evidence="4 8" id="KW-0653">Protein transport</keyword>
<dbReference type="Proteomes" id="UP000199310">
    <property type="component" value="Unassembled WGS sequence"/>
</dbReference>
<feature type="transmembrane region" description="Helical" evidence="8">
    <location>
        <begin position="32"/>
        <end position="56"/>
    </location>
</feature>
<reference evidence="10" key="1">
    <citation type="submission" date="2016-10" db="EMBL/GenBank/DDBJ databases">
        <authorList>
            <person name="Varghese N."/>
            <person name="Submissions S."/>
        </authorList>
    </citation>
    <scope>NUCLEOTIDE SEQUENCE [LARGE SCALE GENOMIC DNA]</scope>
    <source>
        <strain evidence="10">DSM 3695</strain>
    </source>
</reference>
<dbReference type="GO" id="GO:0005886">
    <property type="term" value="C:plasma membrane"/>
    <property type="evidence" value="ECO:0007669"/>
    <property type="project" value="UniProtKB-SubCell"/>
</dbReference>
<gene>
    <name evidence="8" type="primary">secE</name>
    <name evidence="9" type="ORF">SAMN04488122_6345</name>
</gene>
<dbReference type="GO" id="GO:0008320">
    <property type="term" value="F:protein transmembrane transporter activity"/>
    <property type="evidence" value="ECO:0007669"/>
    <property type="project" value="UniProtKB-UniRule"/>
</dbReference>
<keyword evidence="5 8" id="KW-1133">Transmembrane helix</keyword>
<keyword evidence="2 8" id="KW-0813">Transport</keyword>
<name>A0A1I0SD19_9BACT</name>
<dbReference type="HAMAP" id="MF_00422">
    <property type="entry name" value="SecE"/>
    <property type="match status" value="1"/>
</dbReference>
<dbReference type="STRING" id="29529.SAMN04488122_6345"/>